<dbReference type="Proteomes" id="UP000077315">
    <property type="component" value="Unassembled WGS sequence"/>
</dbReference>
<dbReference type="VEuPathDB" id="FungiDB:PHYBLDRAFT_152318"/>
<feature type="coiled-coil region" evidence="5">
    <location>
        <begin position="166"/>
        <end position="193"/>
    </location>
</feature>
<dbReference type="RefSeq" id="XP_018284553.1">
    <property type="nucleotide sequence ID" value="XM_018432888.1"/>
</dbReference>
<dbReference type="SUPFAM" id="SSF57959">
    <property type="entry name" value="Leucine zipper domain"/>
    <property type="match status" value="1"/>
</dbReference>
<keyword evidence="2" id="KW-0805">Transcription regulation</keyword>
<feature type="domain" description="BZIP" evidence="7">
    <location>
        <begin position="141"/>
        <end position="204"/>
    </location>
</feature>
<dbReference type="PROSITE" id="PS50217">
    <property type="entry name" value="BZIP"/>
    <property type="match status" value="1"/>
</dbReference>
<evidence type="ECO:0000256" key="5">
    <source>
        <dbReference type="SAM" id="Coils"/>
    </source>
</evidence>
<evidence type="ECO:0000259" key="7">
    <source>
        <dbReference type="PROSITE" id="PS50217"/>
    </source>
</evidence>
<dbReference type="GO" id="GO:0003700">
    <property type="term" value="F:DNA-binding transcription factor activity"/>
    <property type="evidence" value="ECO:0007669"/>
    <property type="project" value="InterPro"/>
</dbReference>
<dbReference type="OrthoDB" id="295274at2759"/>
<keyword evidence="3" id="KW-0804">Transcription</keyword>
<name>A0A162TEJ0_PHYB8</name>
<evidence type="ECO:0000256" key="4">
    <source>
        <dbReference type="ARBA" id="ARBA00023242"/>
    </source>
</evidence>
<dbReference type="InterPro" id="IPR004827">
    <property type="entry name" value="bZIP"/>
</dbReference>
<evidence type="ECO:0000256" key="1">
    <source>
        <dbReference type="ARBA" id="ARBA00004123"/>
    </source>
</evidence>
<dbReference type="GeneID" id="28993794"/>
<keyword evidence="9" id="KW-1185">Reference proteome</keyword>
<dbReference type="EMBL" id="KV441002">
    <property type="protein sequence ID" value="OAD66513.1"/>
    <property type="molecule type" value="Genomic_DNA"/>
</dbReference>
<evidence type="ECO:0000313" key="9">
    <source>
        <dbReference type="Proteomes" id="UP000077315"/>
    </source>
</evidence>
<dbReference type="Pfam" id="PF00170">
    <property type="entry name" value="bZIP_1"/>
    <property type="match status" value="1"/>
</dbReference>
<sequence>MINYNHPTTFQAPTIGEQSDILDTSFWNINGHHPLGPNGNTFDYLKQDFHQGHHHIQTQMHPTSPTDQMFNLVGSIPSIPSSLSASPTTSVHANVSGFASLDQSQNDILEGYSDVSGSEGSSEPDNRASKKRKNSDDSMPTEVRKKFLERNRQAASKCRQKKKAWMVELENAYVEREKENRELLAQISKLRNHTLYLRDQLLAHSNCECSVVKNYLQRTAQQILDRATEESVMGQAHTQGMSWHP</sequence>
<dbReference type="STRING" id="763407.A0A162TEJ0"/>
<reference evidence="9" key="1">
    <citation type="submission" date="2015-06" db="EMBL/GenBank/DDBJ databases">
        <title>Expansion of signal transduction pathways in fungi by whole-genome duplication.</title>
        <authorList>
            <consortium name="DOE Joint Genome Institute"/>
            <person name="Corrochano L.M."/>
            <person name="Kuo A."/>
            <person name="Marcet-Houben M."/>
            <person name="Polaino S."/>
            <person name="Salamov A."/>
            <person name="Villalobos J.M."/>
            <person name="Alvarez M.I."/>
            <person name="Avalos J."/>
            <person name="Benito E.P."/>
            <person name="Benoit I."/>
            <person name="Burger G."/>
            <person name="Camino L.P."/>
            <person name="Canovas D."/>
            <person name="Cerda-Olmedo E."/>
            <person name="Cheng J.-F."/>
            <person name="Dominguez A."/>
            <person name="Elias M."/>
            <person name="Eslava A.P."/>
            <person name="Glaser F."/>
            <person name="Grimwood J."/>
            <person name="Gutierrez G."/>
            <person name="Heitman J."/>
            <person name="Henrissat B."/>
            <person name="Iturriaga E.A."/>
            <person name="Lang B.F."/>
            <person name="Lavin J.L."/>
            <person name="Lee S."/>
            <person name="Li W."/>
            <person name="Lindquist E."/>
            <person name="Lopez-Garcia S."/>
            <person name="Luque E.M."/>
            <person name="Marcos A.T."/>
            <person name="Martin J."/>
            <person name="McCluskey K."/>
            <person name="Medina H.R."/>
            <person name="Miralles-Duran A."/>
            <person name="Miyazaki A."/>
            <person name="Munoz-Torres E."/>
            <person name="Oguiza J.A."/>
            <person name="Ohm R."/>
            <person name="Olmedo M."/>
            <person name="Orejas M."/>
            <person name="Ortiz-Castellanos L."/>
            <person name="Pisabarro A.G."/>
            <person name="Rodriguez-Romero J."/>
            <person name="Ruiz-Herrera J."/>
            <person name="Ruiz-Vazquez R."/>
            <person name="Sanz C."/>
            <person name="Schackwitz W."/>
            <person name="Schmutz J."/>
            <person name="Shahriari M."/>
            <person name="Shelest E."/>
            <person name="Silva-Franco F."/>
            <person name="Soanes D."/>
            <person name="Syed K."/>
            <person name="Tagua V.G."/>
            <person name="Talbot N.J."/>
            <person name="Thon M."/>
            <person name="De vries R.P."/>
            <person name="Wiebenga A."/>
            <person name="Yadav J.S."/>
            <person name="Braun E.L."/>
            <person name="Baker S."/>
            <person name="Garre V."/>
            <person name="Horwitz B."/>
            <person name="Torres-Martinez S."/>
            <person name="Idnurm A."/>
            <person name="Herrera-Estrella A."/>
            <person name="Gabaldon T."/>
            <person name="Grigoriev I.V."/>
        </authorList>
    </citation>
    <scope>NUCLEOTIDE SEQUENCE [LARGE SCALE GENOMIC DNA]</scope>
    <source>
        <strain evidence="9">NRRL 1555(-)</strain>
    </source>
</reference>
<organism evidence="8 9">
    <name type="scientific">Phycomyces blakesleeanus (strain ATCC 8743b / DSM 1359 / FGSC 10004 / NBRC 33097 / NRRL 1555)</name>
    <dbReference type="NCBI Taxonomy" id="763407"/>
    <lineage>
        <taxon>Eukaryota</taxon>
        <taxon>Fungi</taxon>
        <taxon>Fungi incertae sedis</taxon>
        <taxon>Mucoromycota</taxon>
        <taxon>Mucoromycotina</taxon>
        <taxon>Mucoromycetes</taxon>
        <taxon>Mucorales</taxon>
        <taxon>Phycomycetaceae</taxon>
        <taxon>Phycomyces</taxon>
    </lineage>
</organism>
<keyword evidence="5" id="KW-0175">Coiled coil</keyword>
<protein>
    <submittedName>
        <fullName evidence="8">Basic-leucine zipper transcription factor</fullName>
    </submittedName>
</protein>
<dbReference type="InParanoid" id="A0A162TEJ0"/>
<dbReference type="AlphaFoldDB" id="A0A162TEJ0"/>
<evidence type="ECO:0000256" key="2">
    <source>
        <dbReference type="ARBA" id="ARBA00023015"/>
    </source>
</evidence>
<feature type="region of interest" description="Disordered" evidence="6">
    <location>
        <begin position="110"/>
        <end position="153"/>
    </location>
</feature>
<dbReference type="PANTHER" id="PTHR19304">
    <property type="entry name" value="CYCLIC-AMP RESPONSE ELEMENT BINDING PROTEIN"/>
    <property type="match status" value="1"/>
</dbReference>
<comment type="subcellular location">
    <subcellularLocation>
        <location evidence="1">Nucleus</location>
    </subcellularLocation>
</comment>
<dbReference type="Gene3D" id="1.20.5.170">
    <property type="match status" value="1"/>
</dbReference>
<evidence type="ECO:0000256" key="6">
    <source>
        <dbReference type="SAM" id="MobiDB-lite"/>
    </source>
</evidence>
<evidence type="ECO:0000313" key="8">
    <source>
        <dbReference type="EMBL" id="OAD66513.1"/>
    </source>
</evidence>
<dbReference type="InterPro" id="IPR051027">
    <property type="entry name" value="bZIP_transcription_factors"/>
</dbReference>
<keyword evidence="4" id="KW-0539">Nucleus</keyword>
<dbReference type="CDD" id="cd14687">
    <property type="entry name" value="bZIP_ATF2"/>
    <property type="match status" value="1"/>
</dbReference>
<feature type="compositionally biased region" description="Basic and acidic residues" evidence="6">
    <location>
        <begin position="142"/>
        <end position="152"/>
    </location>
</feature>
<proteinExistence type="predicted"/>
<gene>
    <name evidence="8" type="ORF">PHYBLDRAFT_152318</name>
</gene>
<dbReference type="InterPro" id="IPR046347">
    <property type="entry name" value="bZIP_sf"/>
</dbReference>
<dbReference type="GO" id="GO:0005634">
    <property type="term" value="C:nucleus"/>
    <property type="evidence" value="ECO:0007669"/>
    <property type="project" value="UniProtKB-SubCell"/>
</dbReference>
<dbReference type="SMART" id="SM00338">
    <property type="entry name" value="BRLZ"/>
    <property type="match status" value="1"/>
</dbReference>
<dbReference type="PROSITE" id="PS00036">
    <property type="entry name" value="BZIP_BASIC"/>
    <property type="match status" value="1"/>
</dbReference>
<accession>A0A162TEJ0</accession>
<evidence type="ECO:0000256" key="3">
    <source>
        <dbReference type="ARBA" id="ARBA00023163"/>
    </source>
</evidence>